<organism evidence="7 8">
    <name type="scientific">Neobacillus paridis</name>
    <dbReference type="NCBI Taxonomy" id="2803862"/>
    <lineage>
        <taxon>Bacteria</taxon>
        <taxon>Bacillati</taxon>
        <taxon>Bacillota</taxon>
        <taxon>Bacilli</taxon>
        <taxon>Bacillales</taxon>
        <taxon>Bacillaceae</taxon>
        <taxon>Neobacillus</taxon>
    </lineage>
</organism>
<feature type="domain" description="Core-binding (CB)" evidence="6">
    <location>
        <begin position="22"/>
        <end position="109"/>
    </location>
</feature>
<evidence type="ECO:0000313" key="8">
    <source>
        <dbReference type="Proteomes" id="UP000623967"/>
    </source>
</evidence>
<dbReference type="SUPFAM" id="SSF56349">
    <property type="entry name" value="DNA breaking-rejoining enzymes"/>
    <property type="match status" value="1"/>
</dbReference>
<protein>
    <recommendedName>
        <fullName evidence="9">Integrase</fullName>
    </recommendedName>
</protein>
<sequence>MAKRGTVYNRIYNDEEWNKVNEENKIMIEDYLEEYRSRKIKDSTLKQYFNDLRIVMIYILRKLQNKSILELNKKDFRRFNLYLTEQLGVGNARANRMMSAVRSMLTYIEDDDDYEYENNHAKKVRGLPKDPIRTNEDDFFLSFDQVMKLREELIKRDRLQDAVLLMVIFDSAARRNEVFQIQKHGLINSNRANEVIGKRGKKYKPVYLNDTRDLIAKYLEERGDDNIDSLWISGKGNNKRSISYNTIYDRIVSISKVLSEIEGKKIEFFPHSLRHSRIECLLQGEDLRILDKDGKPKKFTLEEVQIFVNHSDPKTTLSYAKDHTNEIVDNMFGF</sequence>
<evidence type="ECO:0000256" key="4">
    <source>
        <dbReference type="PROSITE-ProRule" id="PRU01248"/>
    </source>
</evidence>
<comment type="caution">
    <text evidence="7">The sequence shown here is derived from an EMBL/GenBank/DDBJ whole genome shotgun (WGS) entry which is preliminary data.</text>
</comment>
<dbReference type="InterPro" id="IPR013762">
    <property type="entry name" value="Integrase-like_cat_sf"/>
</dbReference>
<evidence type="ECO:0000256" key="2">
    <source>
        <dbReference type="ARBA" id="ARBA00023125"/>
    </source>
</evidence>
<comment type="similarity">
    <text evidence="1">Belongs to the 'phage' integrase family.</text>
</comment>
<dbReference type="CDD" id="cd00397">
    <property type="entry name" value="DNA_BRE_C"/>
    <property type="match status" value="1"/>
</dbReference>
<dbReference type="PANTHER" id="PTHR30349">
    <property type="entry name" value="PHAGE INTEGRASE-RELATED"/>
    <property type="match status" value="1"/>
</dbReference>
<dbReference type="Gene3D" id="1.10.150.130">
    <property type="match status" value="1"/>
</dbReference>
<evidence type="ECO:0008006" key="9">
    <source>
        <dbReference type="Google" id="ProtNLM"/>
    </source>
</evidence>
<name>A0ABS1TL16_9BACI</name>
<dbReference type="InterPro" id="IPR010998">
    <property type="entry name" value="Integrase_recombinase_N"/>
</dbReference>
<keyword evidence="2 4" id="KW-0238">DNA-binding</keyword>
<proteinExistence type="inferred from homology"/>
<dbReference type="Gene3D" id="1.10.443.10">
    <property type="entry name" value="Intergrase catalytic core"/>
    <property type="match status" value="1"/>
</dbReference>
<reference evidence="7 8" key="1">
    <citation type="submission" date="2021-01" db="EMBL/GenBank/DDBJ databases">
        <title>Genome public.</title>
        <authorList>
            <person name="Liu C."/>
            <person name="Sun Q."/>
        </authorList>
    </citation>
    <scope>NUCLEOTIDE SEQUENCE [LARGE SCALE GENOMIC DNA]</scope>
    <source>
        <strain evidence="7 8">YIM B02564</strain>
    </source>
</reference>
<dbReference type="InterPro" id="IPR002104">
    <property type="entry name" value="Integrase_catalytic"/>
</dbReference>
<evidence type="ECO:0000313" key="7">
    <source>
        <dbReference type="EMBL" id="MBL4950981.1"/>
    </source>
</evidence>
<keyword evidence="8" id="KW-1185">Reference proteome</keyword>
<dbReference type="EMBL" id="JAESWB010000025">
    <property type="protein sequence ID" value="MBL4950981.1"/>
    <property type="molecule type" value="Genomic_DNA"/>
</dbReference>
<dbReference type="RefSeq" id="WP_202651881.1">
    <property type="nucleotide sequence ID" value="NZ_JAESWB010000025.1"/>
</dbReference>
<evidence type="ECO:0000256" key="1">
    <source>
        <dbReference type="ARBA" id="ARBA00008857"/>
    </source>
</evidence>
<dbReference type="PROSITE" id="PS51900">
    <property type="entry name" value="CB"/>
    <property type="match status" value="1"/>
</dbReference>
<evidence type="ECO:0000259" key="5">
    <source>
        <dbReference type="PROSITE" id="PS51898"/>
    </source>
</evidence>
<accession>A0ABS1TL16</accession>
<evidence type="ECO:0000256" key="3">
    <source>
        <dbReference type="ARBA" id="ARBA00023172"/>
    </source>
</evidence>
<keyword evidence="3" id="KW-0233">DNA recombination</keyword>
<dbReference type="InterPro" id="IPR044068">
    <property type="entry name" value="CB"/>
</dbReference>
<dbReference type="PANTHER" id="PTHR30349:SF41">
    <property type="entry name" value="INTEGRASE_RECOMBINASE PROTEIN MJ0367-RELATED"/>
    <property type="match status" value="1"/>
</dbReference>
<dbReference type="InterPro" id="IPR050090">
    <property type="entry name" value="Tyrosine_recombinase_XerCD"/>
</dbReference>
<dbReference type="InterPro" id="IPR011010">
    <property type="entry name" value="DNA_brk_join_enz"/>
</dbReference>
<dbReference type="Pfam" id="PF00589">
    <property type="entry name" value="Phage_integrase"/>
    <property type="match status" value="1"/>
</dbReference>
<feature type="domain" description="Tyr recombinase" evidence="5">
    <location>
        <begin position="136"/>
        <end position="333"/>
    </location>
</feature>
<dbReference type="PROSITE" id="PS51898">
    <property type="entry name" value="TYR_RECOMBINASE"/>
    <property type="match status" value="1"/>
</dbReference>
<dbReference type="Proteomes" id="UP000623967">
    <property type="component" value="Unassembled WGS sequence"/>
</dbReference>
<gene>
    <name evidence="7" type="ORF">JK635_01845</name>
</gene>
<evidence type="ECO:0000259" key="6">
    <source>
        <dbReference type="PROSITE" id="PS51900"/>
    </source>
</evidence>